<sequence>MKMTPTSFPSSRLGLVLVAALVLGTSAQQSPTDLTYDGPITIRKGGTYRGNWRSLDPNKPAIDIATREPVIIEYSNVEGRGTLIHSAFDRANVTIRNTRGVALNPNLPASAKRAPGRFLNMEEFESAVVENNELIGTSGMYFRKYVGDPERGQTIKVLRNRALNIDGRYSDGEDQFSSTGYKLVQFVQFNDIKDIQGAEVAWNEVINEPGKSRVEEVINMYGSRGTASSRISIHDNYIQGAYPVHPGTDKYAGGGLMMGDGGSKTKEGAGGYIIAYRNQIVSTSNQGIAIASGNNIEVFENRVISSGYLPNGTPIAAQNVGMYVWDTAGNKQHGTFYNNLMRDNLVGWARPLKSPTAQNPLWLPDCATTTSGQSRCTGNRVLPGPITLQMERQEYERWQDKLRDADIVVGLKQNR</sequence>
<reference evidence="3" key="1">
    <citation type="submission" date="2018-01" db="EMBL/GenBank/DDBJ databases">
        <title>Draft Genome Sequence of the Radioresistant Bacterium Deinococcus aerius TR0125, Isolated from the Higher Atmosphere above Japan.</title>
        <authorList>
            <person name="Satoh K."/>
            <person name="Arai H."/>
            <person name="Sanzen T."/>
            <person name="Kawaguchi Y."/>
            <person name="Hayashi H."/>
            <person name="Yokobori S."/>
            <person name="Yamagishi A."/>
            <person name="Oono Y."/>
            <person name="Narumi I."/>
        </authorList>
    </citation>
    <scope>NUCLEOTIDE SEQUENCE [LARGE SCALE GENOMIC DNA]</scope>
    <source>
        <strain evidence="3">TR0125</strain>
    </source>
</reference>
<keyword evidence="2" id="KW-0378">Hydrolase</keyword>
<feature type="signal peptide" evidence="1">
    <location>
        <begin position="1"/>
        <end position="27"/>
    </location>
</feature>
<dbReference type="SUPFAM" id="SSF51126">
    <property type="entry name" value="Pectin lyase-like"/>
    <property type="match status" value="1"/>
</dbReference>
<organism evidence="2 3">
    <name type="scientific">Deinococcus aerius</name>
    <dbReference type="NCBI Taxonomy" id="200253"/>
    <lineage>
        <taxon>Bacteria</taxon>
        <taxon>Thermotogati</taxon>
        <taxon>Deinococcota</taxon>
        <taxon>Deinococci</taxon>
        <taxon>Deinococcales</taxon>
        <taxon>Deinococcaceae</taxon>
        <taxon>Deinococcus</taxon>
    </lineage>
</organism>
<proteinExistence type="predicted"/>
<protein>
    <submittedName>
        <fullName evidence="2">Glycosyl hydrolase family 98</fullName>
    </submittedName>
</protein>
<evidence type="ECO:0000256" key="1">
    <source>
        <dbReference type="SAM" id="SignalP"/>
    </source>
</evidence>
<dbReference type="GO" id="GO:0016787">
    <property type="term" value="F:hydrolase activity"/>
    <property type="evidence" value="ECO:0007669"/>
    <property type="project" value="UniProtKB-KW"/>
</dbReference>
<accession>A0A2I9CW63</accession>
<dbReference type="EMBL" id="BFAG01000008">
    <property type="protein sequence ID" value="GBF06213.1"/>
    <property type="molecule type" value="Genomic_DNA"/>
</dbReference>
<evidence type="ECO:0000313" key="2">
    <source>
        <dbReference type="EMBL" id="GBF06213.1"/>
    </source>
</evidence>
<keyword evidence="3" id="KW-1185">Reference proteome</keyword>
<comment type="caution">
    <text evidence="2">The sequence shown here is derived from an EMBL/GenBank/DDBJ whole genome shotgun (WGS) entry which is preliminary data.</text>
</comment>
<keyword evidence="1" id="KW-0732">Signal</keyword>
<evidence type="ECO:0000313" key="3">
    <source>
        <dbReference type="Proteomes" id="UP000236569"/>
    </source>
</evidence>
<dbReference type="Proteomes" id="UP000236569">
    <property type="component" value="Unassembled WGS sequence"/>
</dbReference>
<dbReference type="InterPro" id="IPR011050">
    <property type="entry name" value="Pectin_lyase_fold/virulence"/>
</dbReference>
<dbReference type="RefSeq" id="WP_235610355.1">
    <property type="nucleotide sequence ID" value="NZ_BFAG01000008.1"/>
</dbReference>
<gene>
    <name evidence="2" type="ORF">DAERI_080004</name>
</gene>
<dbReference type="AlphaFoldDB" id="A0A2I9CW63"/>
<name>A0A2I9CW63_9DEIO</name>
<feature type="chain" id="PRO_5014417568" evidence="1">
    <location>
        <begin position="28"/>
        <end position="415"/>
    </location>
</feature>